<dbReference type="RefSeq" id="WP_344581885.1">
    <property type="nucleotide sequence ID" value="NZ_BAAARK010000025.1"/>
</dbReference>
<evidence type="ECO:0000256" key="1">
    <source>
        <dbReference type="SAM" id="MobiDB-lite"/>
    </source>
</evidence>
<dbReference type="EMBL" id="BAAARK010000025">
    <property type="protein sequence ID" value="GAA2680052.1"/>
    <property type="molecule type" value="Genomic_DNA"/>
</dbReference>
<feature type="region of interest" description="Disordered" evidence="1">
    <location>
        <begin position="87"/>
        <end position="137"/>
    </location>
</feature>
<gene>
    <name evidence="2" type="ORF">GCM10009864_60520</name>
</gene>
<dbReference type="Proteomes" id="UP001500994">
    <property type="component" value="Unassembled WGS sequence"/>
</dbReference>
<evidence type="ECO:0000313" key="3">
    <source>
        <dbReference type="Proteomes" id="UP001500994"/>
    </source>
</evidence>
<feature type="compositionally biased region" description="Low complexity" evidence="1">
    <location>
        <begin position="100"/>
        <end position="126"/>
    </location>
</feature>
<accession>A0ABN3SLT8</accession>
<reference evidence="2 3" key="1">
    <citation type="journal article" date="2019" name="Int. J. Syst. Evol. Microbiol.">
        <title>The Global Catalogue of Microorganisms (GCM) 10K type strain sequencing project: providing services to taxonomists for standard genome sequencing and annotation.</title>
        <authorList>
            <consortium name="The Broad Institute Genomics Platform"/>
            <consortium name="The Broad Institute Genome Sequencing Center for Infectious Disease"/>
            <person name="Wu L."/>
            <person name="Ma J."/>
        </authorList>
    </citation>
    <scope>NUCLEOTIDE SEQUENCE [LARGE SCALE GENOMIC DNA]</scope>
    <source>
        <strain evidence="2 3">JCM 16374</strain>
    </source>
</reference>
<feature type="region of interest" description="Disordered" evidence="1">
    <location>
        <begin position="1"/>
        <end position="31"/>
    </location>
</feature>
<keyword evidence="3" id="KW-1185">Reference proteome</keyword>
<evidence type="ECO:0000313" key="2">
    <source>
        <dbReference type="EMBL" id="GAA2680052.1"/>
    </source>
</evidence>
<organism evidence="2 3">
    <name type="scientific">Streptomyces lunalinharesii</name>
    <dbReference type="NCBI Taxonomy" id="333384"/>
    <lineage>
        <taxon>Bacteria</taxon>
        <taxon>Bacillati</taxon>
        <taxon>Actinomycetota</taxon>
        <taxon>Actinomycetes</taxon>
        <taxon>Kitasatosporales</taxon>
        <taxon>Streptomycetaceae</taxon>
        <taxon>Streptomyces</taxon>
    </lineage>
</organism>
<proteinExistence type="predicted"/>
<comment type="caution">
    <text evidence="2">The sequence shown here is derived from an EMBL/GenBank/DDBJ whole genome shotgun (WGS) entry which is preliminary data.</text>
</comment>
<sequence length="283" mass="29783">MPGPESLALEPLPDTAVTLKPPPSRPGSEGFARTFARYNRPSVRHLLPGRRVWLATFLAGSLATAVVFAPDLFRLLHVARQAGRAPAAAHPAPHAPATPDPSSTANAASTANASYTAWAGPGCPAPDGGGYREENRDDSNNAWYTVKQGGLTDNGCDGSFTAVPMSGDPNQDGNGRAVWWWSVGDAQNCDLAVYVPDDANNNDVGGHPTTYAVLSDPNSEDSKYDTFQVEQADNTGKPVPAGPFQVHGGQLAVMLLDRGDNNWAEGVTPHHAAAQIQITCHNG</sequence>
<protein>
    <recommendedName>
        <fullName evidence="4">Adhesin</fullName>
    </recommendedName>
</protein>
<name>A0ABN3SLT8_9ACTN</name>
<evidence type="ECO:0008006" key="4">
    <source>
        <dbReference type="Google" id="ProtNLM"/>
    </source>
</evidence>